<evidence type="ECO:0000313" key="1">
    <source>
        <dbReference type="EMBL" id="RSK50188.1"/>
    </source>
</evidence>
<dbReference type="EMBL" id="RWIT01000002">
    <property type="protein sequence ID" value="RSK50188.1"/>
    <property type="molecule type" value="Genomic_DNA"/>
</dbReference>
<gene>
    <name evidence="1" type="ORF">EI291_05920</name>
</gene>
<dbReference type="Proteomes" id="UP000273500">
    <property type="component" value="Unassembled WGS sequence"/>
</dbReference>
<name>A0A428KU95_9BACT</name>
<keyword evidence="2" id="KW-1185">Reference proteome</keyword>
<evidence type="ECO:0000313" key="2">
    <source>
        <dbReference type="Proteomes" id="UP000273500"/>
    </source>
</evidence>
<dbReference type="OrthoDB" id="8606671at2"/>
<proteinExistence type="predicted"/>
<dbReference type="AlphaFoldDB" id="A0A428KU95"/>
<reference evidence="1 2" key="1">
    <citation type="submission" date="2018-12" db="EMBL/GenBank/DDBJ databases">
        <authorList>
            <person name="Feng G."/>
            <person name="Zhu H."/>
        </authorList>
    </citation>
    <scope>NUCLEOTIDE SEQUENCE [LARGE SCALE GENOMIC DNA]</scope>
    <source>
        <strain evidence="1 2">KCTC 12533</strain>
    </source>
</reference>
<comment type="caution">
    <text evidence="1">The sequence shown here is derived from an EMBL/GenBank/DDBJ whole genome shotgun (WGS) entry which is preliminary data.</text>
</comment>
<accession>A0A428KU95</accession>
<protein>
    <submittedName>
        <fullName evidence="1">Uncharacterized protein</fullName>
    </submittedName>
</protein>
<organism evidence="1 2">
    <name type="scientific">Hymenobacter rigui</name>
    <dbReference type="NCBI Taxonomy" id="334424"/>
    <lineage>
        <taxon>Bacteria</taxon>
        <taxon>Pseudomonadati</taxon>
        <taxon>Bacteroidota</taxon>
        <taxon>Cytophagia</taxon>
        <taxon>Cytophagales</taxon>
        <taxon>Hymenobacteraceae</taxon>
        <taxon>Hymenobacter</taxon>
    </lineage>
</organism>
<sequence length="182" mass="21272">MKINRRLNTLTYSEYGSVLSQHQKYTDFNTLGLFRSIIENEKLNLTQKIDLRNLAEAVFGKTFEFLQLKDPATYFALTTLGEQLTVADTAQRWTDIRVNQQIILRDKKLRHRNFGTYSRHNCGYDDCPLKGVMLRQTDSTRAVRPMSFCADKNRHTIRLKAVARKQDRKFFRQSVSSQADDE</sequence>
<dbReference type="RefSeq" id="WP_125418884.1">
    <property type="nucleotide sequence ID" value="NZ_RWIT01000002.1"/>
</dbReference>